<feature type="transmembrane region" description="Helical" evidence="1">
    <location>
        <begin position="7"/>
        <end position="29"/>
    </location>
</feature>
<protein>
    <submittedName>
        <fullName evidence="2">Uncharacterized protein</fullName>
    </submittedName>
</protein>
<organism evidence="2 3">
    <name type="scientific">Leptolinea tardivitalis</name>
    <dbReference type="NCBI Taxonomy" id="229920"/>
    <lineage>
        <taxon>Bacteria</taxon>
        <taxon>Bacillati</taxon>
        <taxon>Chloroflexota</taxon>
        <taxon>Anaerolineae</taxon>
        <taxon>Anaerolineales</taxon>
        <taxon>Anaerolineaceae</taxon>
        <taxon>Leptolinea</taxon>
    </lineage>
</organism>
<accession>A0A0P6X071</accession>
<evidence type="ECO:0000313" key="2">
    <source>
        <dbReference type="EMBL" id="KPL72589.1"/>
    </source>
</evidence>
<name>A0A0P6X071_9CHLR</name>
<keyword evidence="1" id="KW-1133">Transmembrane helix</keyword>
<dbReference type="EMBL" id="LGCK01000007">
    <property type="protein sequence ID" value="KPL72589.1"/>
    <property type="molecule type" value="Genomic_DNA"/>
</dbReference>
<proteinExistence type="predicted"/>
<dbReference type="Proteomes" id="UP000050430">
    <property type="component" value="Unassembled WGS sequence"/>
</dbReference>
<dbReference type="OrthoDB" id="9998703at2"/>
<dbReference type="STRING" id="229920.ADM99_05625"/>
<evidence type="ECO:0000256" key="1">
    <source>
        <dbReference type="SAM" id="Phobius"/>
    </source>
</evidence>
<keyword evidence="1" id="KW-0472">Membrane</keyword>
<gene>
    <name evidence="2" type="ORF">ADM99_05625</name>
</gene>
<keyword evidence="3" id="KW-1185">Reference proteome</keyword>
<reference evidence="2 3" key="1">
    <citation type="submission" date="2015-07" db="EMBL/GenBank/DDBJ databases">
        <title>Genome sequence of Leptolinea tardivitalis DSM 16556.</title>
        <authorList>
            <person name="Hemp J."/>
            <person name="Ward L.M."/>
            <person name="Pace L.A."/>
            <person name="Fischer W.W."/>
        </authorList>
    </citation>
    <scope>NUCLEOTIDE SEQUENCE [LARGE SCALE GENOMIC DNA]</scope>
    <source>
        <strain evidence="2 3">YMTK-2</strain>
    </source>
</reference>
<sequence length="151" mass="17189">MHTRIQIIIKYAGIFACVASCGLAIFSAIKGYEAAIEYSSNPPETDMVTDWDRRLRKFRLDLPESGIVGYLSDRDIPGYKYGIRDEEVEFILTQYTLAPVVLERGANHKVVVGNFRDDGDPEKIKRVEKELNVKLIKAYSNEIFLLEGNEK</sequence>
<dbReference type="RefSeq" id="WP_062421360.1">
    <property type="nucleotide sequence ID" value="NZ_BBYA01000008.1"/>
</dbReference>
<keyword evidence="1" id="KW-0812">Transmembrane</keyword>
<dbReference type="AlphaFoldDB" id="A0A0P6X071"/>
<evidence type="ECO:0000313" key="3">
    <source>
        <dbReference type="Proteomes" id="UP000050430"/>
    </source>
</evidence>
<comment type="caution">
    <text evidence="2">The sequence shown here is derived from an EMBL/GenBank/DDBJ whole genome shotgun (WGS) entry which is preliminary data.</text>
</comment>